<gene>
    <name evidence="2" type="ORF">SAMN05421738_11228</name>
</gene>
<dbReference type="RefSeq" id="WP_092908890.1">
    <property type="nucleotide sequence ID" value="NZ_FOUZ01000012.1"/>
</dbReference>
<dbReference type="AlphaFoldDB" id="A0A1I4YXT0"/>
<organism evidence="2 3">
    <name type="scientific">Algoriella xinjiangensis</name>
    <dbReference type="NCBI Taxonomy" id="684065"/>
    <lineage>
        <taxon>Bacteria</taxon>
        <taxon>Pseudomonadati</taxon>
        <taxon>Bacteroidota</taxon>
        <taxon>Flavobacteriia</taxon>
        <taxon>Flavobacteriales</taxon>
        <taxon>Weeksellaceae</taxon>
        <taxon>Algoriella</taxon>
    </lineage>
</organism>
<dbReference type="Proteomes" id="UP000199149">
    <property type="component" value="Unassembled WGS sequence"/>
</dbReference>
<dbReference type="PANTHER" id="PTHR41913">
    <property type="entry name" value="DUF1684 DOMAIN-CONTAINING PROTEIN"/>
    <property type="match status" value="1"/>
</dbReference>
<sequence>MINRILLLIATSLILLSCSTSKTVSKVAAIETYQKELASYYMDPKTTPLVDDEKTNFKGITFFPINKKYTVKAKFTPIENGKIIPFPTSAKKIKKYKEYATVTFTLDNQQQTLTIYQSFPIMEKYEDSLFLPFMDETNGVTSYGGGRYLDLNTKDFTTKSNEIVLDFNQAYNPYCAYSKHYNCPIPPANNVLDVEINAGVSYHK</sequence>
<name>A0A1I4YXT0_9FLAO</name>
<keyword evidence="1" id="KW-0732">Signal</keyword>
<evidence type="ECO:0000313" key="2">
    <source>
        <dbReference type="EMBL" id="SFN42450.1"/>
    </source>
</evidence>
<dbReference type="STRING" id="684065.SAMN05421738_11228"/>
<feature type="signal peptide" evidence="1">
    <location>
        <begin position="1"/>
        <end position="22"/>
    </location>
</feature>
<evidence type="ECO:0008006" key="4">
    <source>
        <dbReference type="Google" id="ProtNLM"/>
    </source>
</evidence>
<dbReference type="PROSITE" id="PS51257">
    <property type="entry name" value="PROKAR_LIPOPROTEIN"/>
    <property type="match status" value="1"/>
</dbReference>
<keyword evidence="3" id="KW-1185">Reference proteome</keyword>
<dbReference type="Pfam" id="PF07920">
    <property type="entry name" value="DUF1684"/>
    <property type="match status" value="1"/>
</dbReference>
<accession>A0A1I4YXT0</accession>
<reference evidence="3" key="1">
    <citation type="submission" date="2016-10" db="EMBL/GenBank/DDBJ databases">
        <authorList>
            <person name="Varghese N."/>
            <person name="Submissions S."/>
        </authorList>
    </citation>
    <scope>NUCLEOTIDE SEQUENCE [LARGE SCALE GENOMIC DNA]</scope>
    <source>
        <strain evidence="3">XJ109</strain>
    </source>
</reference>
<evidence type="ECO:0000313" key="3">
    <source>
        <dbReference type="Proteomes" id="UP000199149"/>
    </source>
</evidence>
<evidence type="ECO:0000256" key="1">
    <source>
        <dbReference type="SAM" id="SignalP"/>
    </source>
</evidence>
<dbReference type="PANTHER" id="PTHR41913:SF1">
    <property type="entry name" value="DUF1684 DOMAIN-CONTAINING PROTEIN"/>
    <property type="match status" value="1"/>
</dbReference>
<feature type="chain" id="PRO_5011578545" description="DUF1684 domain-containing protein" evidence="1">
    <location>
        <begin position="23"/>
        <end position="204"/>
    </location>
</feature>
<dbReference type="EMBL" id="FOUZ01000012">
    <property type="protein sequence ID" value="SFN42450.1"/>
    <property type="molecule type" value="Genomic_DNA"/>
</dbReference>
<proteinExistence type="predicted"/>
<protein>
    <recommendedName>
        <fullName evidence="4">DUF1684 domain-containing protein</fullName>
    </recommendedName>
</protein>
<dbReference type="InterPro" id="IPR012467">
    <property type="entry name" value="DUF1684"/>
</dbReference>